<comment type="caution">
    <text evidence="10">The sequence shown here is derived from an EMBL/GenBank/DDBJ whole genome shotgun (WGS) entry which is preliminary data.</text>
</comment>
<evidence type="ECO:0000256" key="4">
    <source>
        <dbReference type="ARBA" id="ARBA00022792"/>
    </source>
</evidence>
<evidence type="ECO:0000256" key="8">
    <source>
        <dbReference type="PROSITE-ProRule" id="PRU00282"/>
    </source>
</evidence>
<comment type="subcellular location">
    <subcellularLocation>
        <location evidence="1">Mitochondrion inner membrane</location>
        <topology evidence="1">Multi-pass membrane protein</topology>
    </subcellularLocation>
</comment>
<evidence type="ECO:0000256" key="9">
    <source>
        <dbReference type="RuleBase" id="RU000488"/>
    </source>
</evidence>
<accession>A0A9W6F635</accession>
<keyword evidence="11" id="KW-1185">Reference proteome</keyword>
<proteinExistence type="inferred from homology"/>
<reference evidence="10 11" key="1">
    <citation type="journal article" date="2023" name="Commun. Biol.">
        <title>Reorganization of the ancestral sex-determining regions during the evolution of trioecy in Pleodorina starrii.</title>
        <authorList>
            <person name="Takahashi K."/>
            <person name="Suzuki S."/>
            <person name="Kawai-Toyooka H."/>
            <person name="Yamamoto K."/>
            <person name="Hamaji T."/>
            <person name="Ootsuki R."/>
            <person name="Yamaguchi H."/>
            <person name="Kawachi M."/>
            <person name="Higashiyama T."/>
            <person name="Nozaki H."/>
        </authorList>
    </citation>
    <scope>NUCLEOTIDE SEQUENCE [LARGE SCALE GENOMIC DNA]</scope>
    <source>
        <strain evidence="10 11">NIES-4479</strain>
    </source>
</reference>
<sequence>MSQTHSTVTPLEHTAIGALGGTVEVCIMQPLVGIKNALQEGRPIPRNPAHLYRGLLMNVVSMAPITASQFGTNRLMQTMVLKKSEADLTGVERFGSAAVAGAVSAFIASPSELIIIQQQKSGRSLSAETSHFLKTHGAASIVRGLIPAIGREMLYAAGYLGLFPIIKKSLDEAMPDSPGLALATAGITGGVFAAACSHPFDTAKTRMQAFMYSKPEYRNLRSTFATIYAEGGLPRFWKGLSPRMLRIICATFILNALRTHTVEHLDKTRAEAEAAKTLA</sequence>
<keyword evidence="5" id="KW-1133">Transmembrane helix</keyword>
<evidence type="ECO:0000313" key="10">
    <source>
        <dbReference type="EMBL" id="GLC57165.1"/>
    </source>
</evidence>
<comment type="similarity">
    <text evidence="2 9">Belongs to the mitochondrial carrier (TC 2.A.29) family.</text>
</comment>
<evidence type="ECO:0000256" key="3">
    <source>
        <dbReference type="ARBA" id="ARBA00022692"/>
    </source>
</evidence>
<evidence type="ECO:0000313" key="11">
    <source>
        <dbReference type="Proteomes" id="UP001165080"/>
    </source>
</evidence>
<keyword evidence="4" id="KW-0999">Mitochondrion inner membrane</keyword>
<dbReference type="OrthoDB" id="44467at2759"/>
<organism evidence="10 11">
    <name type="scientific">Pleodorina starrii</name>
    <dbReference type="NCBI Taxonomy" id="330485"/>
    <lineage>
        <taxon>Eukaryota</taxon>
        <taxon>Viridiplantae</taxon>
        <taxon>Chlorophyta</taxon>
        <taxon>core chlorophytes</taxon>
        <taxon>Chlorophyceae</taxon>
        <taxon>CS clade</taxon>
        <taxon>Chlamydomonadales</taxon>
        <taxon>Volvocaceae</taxon>
        <taxon>Pleodorina</taxon>
    </lineage>
</organism>
<keyword evidence="9" id="KW-0813">Transport</keyword>
<feature type="repeat" description="Solcar" evidence="8">
    <location>
        <begin position="177"/>
        <end position="264"/>
    </location>
</feature>
<evidence type="ECO:0000256" key="1">
    <source>
        <dbReference type="ARBA" id="ARBA00004448"/>
    </source>
</evidence>
<keyword evidence="6" id="KW-0496">Mitochondrion</keyword>
<evidence type="ECO:0000256" key="2">
    <source>
        <dbReference type="ARBA" id="ARBA00006375"/>
    </source>
</evidence>
<gene>
    <name evidence="10" type="primary">PLEST010134</name>
    <name evidence="10" type="ORF">PLESTB_001194300</name>
</gene>
<dbReference type="PANTHER" id="PTHR45678:SF9">
    <property type="entry name" value="CALCIUM-BINDING MITOCHONDRIAL CARRIER PROTEIN ARALAR1"/>
    <property type="match status" value="1"/>
</dbReference>
<feature type="repeat" description="Solcar" evidence="8">
    <location>
        <begin position="88"/>
        <end position="169"/>
    </location>
</feature>
<protein>
    <submittedName>
        <fullName evidence="10">Uncharacterized protein</fullName>
    </submittedName>
</protein>
<evidence type="ECO:0000256" key="7">
    <source>
        <dbReference type="ARBA" id="ARBA00023136"/>
    </source>
</evidence>
<dbReference type="Proteomes" id="UP001165080">
    <property type="component" value="Unassembled WGS sequence"/>
</dbReference>
<dbReference type="SUPFAM" id="SSF103506">
    <property type="entry name" value="Mitochondrial carrier"/>
    <property type="match status" value="1"/>
</dbReference>
<dbReference type="Pfam" id="PF00153">
    <property type="entry name" value="Mito_carr"/>
    <property type="match status" value="2"/>
</dbReference>
<dbReference type="InterPro" id="IPR023395">
    <property type="entry name" value="MCP_dom_sf"/>
</dbReference>
<dbReference type="AlphaFoldDB" id="A0A9W6F635"/>
<dbReference type="GO" id="GO:0022857">
    <property type="term" value="F:transmembrane transporter activity"/>
    <property type="evidence" value="ECO:0007669"/>
    <property type="project" value="TreeGrafter"/>
</dbReference>
<dbReference type="Gene3D" id="1.50.40.10">
    <property type="entry name" value="Mitochondrial carrier domain"/>
    <property type="match status" value="1"/>
</dbReference>
<name>A0A9W6F635_9CHLO</name>
<dbReference type="GO" id="GO:0005743">
    <property type="term" value="C:mitochondrial inner membrane"/>
    <property type="evidence" value="ECO:0007669"/>
    <property type="project" value="UniProtKB-SubCell"/>
</dbReference>
<dbReference type="PROSITE" id="PS50920">
    <property type="entry name" value="SOLCAR"/>
    <property type="match status" value="2"/>
</dbReference>
<evidence type="ECO:0000256" key="6">
    <source>
        <dbReference type="ARBA" id="ARBA00023128"/>
    </source>
</evidence>
<dbReference type="InterPro" id="IPR018108">
    <property type="entry name" value="MCP_transmembrane"/>
</dbReference>
<dbReference type="EMBL" id="BRXU01000018">
    <property type="protein sequence ID" value="GLC57165.1"/>
    <property type="molecule type" value="Genomic_DNA"/>
</dbReference>
<dbReference type="InterPro" id="IPR051028">
    <property type="entry name" value="Mito_Solute_Carrier"/>
</dbReference>
<keyword evidence="7 8" id="KW-0472">Membrane</keyword>
<evidence type="ECO:0000256" key="5">
    <source>
        <dbReference type="ARBA" id="ARBA00022989"/>
    </source>
</evidence>
<keyword evidence="3 8" id="KW-0812">Transmembrane</keyword>
<dbReference type="PANTHER" id="PTHR45678">
    <property type="entry name" value="MITOCHONDRIAL 2-OXODICARBOXYLATE CARRIER 1-RELATED"/>
    <property type="match status" value="1"/>
</dbReference>